<evidence type="ECO:0008006" key="5">
    <source>
        <dbReference type="Google" id="ProtNLM"/>
    </source>
</evidence>
<keyword evidence="2" id="KW-0812">Transmembrane</keyword>
<dbReference type="EMBL" id="BAABHB010000001">
    <property type="protein sequence ID" value="GAA4396821.1"/>
    <property type="molecule type" value="Genomic_DNA"/>
</dbReference>
<evidence type="ECO:0000256" key="1">
    <source>
        <dbReference type="SAM" id="Coils"/>
    </source>
</evidence>
<dbReference type="RefSeq" id="WP_345263691.1">
    <property type="nucleotide sequence ID" value="NZ_BAABHB010000001.1"/>
</dbReference>
<proteinExistence type="predicted"/>
<name>A0ABP8JWI2_9BACT</name>
<feature type="coiled-coil region" evidence="1">
    <location>
        <begin position="52"/>
        <end position="129"/>
    </location>
</feature>
<accession>A0ABP8JWI2</accession>
<protein>
    <recommendedName>
        <fullName evidence="5">Chromosome partition protein Smc</fullName>
    </recommendedName>
</protein>
<dbReference type="Proteomes" id="UP001500936">
    <property type="component" value="Unassembled WGS sequence"/>
</dbReference>
<comment type="caution">
    <text evidence="3">The sequence shown here is derived from an EMBL/GenBank/DDBJ whole genome shotgun (WGS) entry which is preliminary data.</text>
</comment>
<feature type="transmembrane region" description="Helical" evidence="2">
    <location>
        <begin position="9"/>
        <end position="28"/>
    </location>
</feature>
<evidence type="ECO:0000313" key="4">
    <source>
        <dbReference type="Proteomes" id="UP001500936"/>
    </source>
</evidence>
<keyword evidence="1" id="KW-0175">Coiled coil</keyword>
<keyword evidence="4" id="KW-1185">Reference proteome</keyword>
<keyword evidence="2" id="KW-0472">Membrane</keyword>
<reference evidence="4" key="1">
    <citation type="journal article" date="2019" name="Int. J. Syst. Evol. Microbiol.">
        <title>The Global Catalogue of Microorganisms (GCM) 10K type strain sequencing project: providing services to taxonomists for standard genome sequencing and annotation.</title>
        <authorList>
            <consortium name="The Broad Institute Genomics Platform"/>
            <consortium name="The Broad Institute Genome Sequencing Center for Infectious Disease"/>
            <person name="Wu L."/>
            <person name="Ma J."/>
        </authorList>
    </citation>
    <scope>NUCLEOTIDE SEQUENCE [LARGE SCALE GENOMIC DNA]</scope>
    <source>
        <strain evidence="4">JCM 17925</strain>
    </source>
</reference>
<organism evidence="3 4">
    <name type="scientific">Nibrella viscosa</name>
    <dbReference type="NCBI Taxonomy" id="1084524"/>
    <lineage>
        <taxon>Bacteria</taxon>
        <taxon>Pseudomonadati</taxon>
        <taxon>Bacteroidota</taxon>
        <taxon>Cytophagia</taxon>
        <taxon>Cytophagales</taxon>
        <taxon>Spirosomataceae</taxon>
        <taxon>Nibrella</taxon>
    </lineage>
</organism>
<sequence length="297" mass="33643">MSYSQAKTATIWLSILSLFLLGSSLYYWNRSGNLNRLNHKTELKADSLLSVKLDLERNIRQISDELNGQLSEVKTLNLKLEYRVESTQNKLQAKNNLLNKLRQRNATTVSQLNKQVADLTGMRNNLQGELTQVKSRYQQSLTDNTSLKDNSATLAEQNKTLSRELTELKTLITADNFRVDVRKPNHKLTAKARKADEVHVTCMLPSVLQQNGGQTLYMSITDMKNNPMDGLARTKTIKTKETSFQIPVHATQQVDMAETPQKVSLNYEPLHRVASGTYKVSLYTDTAYLGSTEFSLR</sequence>
<gene>
    <name evidence="3" type="ORF">GCM10023187_05390</name>
</gene>
<evidence type="ECO:0000313" key="3">
    <source>
        <dbReference type="EMBL" id="GAA4396821.1"/>
    </source>
</evidence>
<evidence type="ECO:0000256" key="2">
    <source>
        <dbReference type="SAM" id="Phobius"/>
    </source>
</evidence>
<keyword evidence="2" id="KW-1133">Transmembrane helix</keyword>